<name>A0AA38I427_9CUCU</name>
<dbReference type="AlphaFoldDB" id="A0AA38I427"/>
<gene>
    <name evidence="4" type="ORF">Zmor_020530</name>
</gene>
<comment type="caution">
    <text evidence="4">The sequence shown here is derived from an EMBL/GenBank/DDBJ whole genome shotgun (WGS) entry which is preliminary data.</text>
</comment>
<keyword evidence="5" id="KW-1185">Reference proteome</keyword>
<dbReference type="InterPro" id="IPR005026">
    <property type="entry name" value="SAPAP"/>
</dbReference>
<feature type="compositionally biased region" description="Polar residues" evidence="3">
    <location>
        <begin position="450"/>
        <end position="464"/>
    </location>
</feature>
<dbReference type="Proteomes" id="UP001168821">
    <property type="component" value="Unassembled WGS sequence"/>
</dbReference>
<feature type="region of interest" description="Disordered" evidence="3">
    <location>
        <begin position="167"/>
        <end position="189"/>
    </location>
</feature>
<keyword evidence="2" id="KW-0175">Coiled coil</keyword>
<feature type="region of interest" description="Disordered" evidence="3">
    <location>
        <begin position="371"/>
        <end position="406"/>
    </location>
</feature>
<dbReference type="GO" id="GO:0098978">
    <property type="term" value="C:glutamatergic synapse"/>
    <property type="evidence" value="ECO:0007669"/>
    <property type="project" value="TreeGrafter"/>
</dbReference>
<evidence type="ECO:0000313" key="5">
    <source>
        <dbReference type="Proteomes" id="UP001168821"/>
    </source>
</evidence>
<dbReference type="PANTHER" id="PTHR12353">
    <property type="entry name" value="DISKS LARGE-ASSOCIATED PROTEIN DAP SAP90/PSD-95-ASSOCIATED PROTEIN"/>
    <property type="match status" value="1"/>
</dbReference>
<comment type="similarity">
    <text evidence="1">Belongs to the SAPAP family.</text>
</comment>
<organism evidence="4 5">
    <name type="scientific">Zophobas morio</name>
    <dbReference type="NCBI Taxonomy" id="2755281"/>
    <lineage>
        <taxon>Eukaryota</taxon>
        <taxon>Metazoa</taxon>
        <taxon>Ecdysozoa</taxon>
        <taxon>Arthropoda</taxon>
        <taxon>Hexapoda</taxon>
        <taxon>Insecta</taxon>
        <taxon>Pterygota</taxon>
        <taxon>Neoptera</taxon>
        <taxon>Endopterygota</taxon>
        <taxon>Coleoptera</taxon>
        <taxon>Polyphaga</taxon>
        <taxon>Cucujiformia</taxon>
        <taxon>Tenebrionidae</taxon>
        <taxon>Zophobas</taxon>
    </lineage>
</organism>
<evidence type="ECO:0000313" key="4">
    <source>
        <dbReference type="EMBL" id="KAJ3648752.1"/>
    </source>
</evidence>
<dbReference type="EMBL" id="JALNTZ010000006">
    <property type="protein sequence ID" value="KAJ3648752.1"/>
    <property type="molecule type" value="Genomic_DNA"/>
</dbReference>
<feature type="compositionally biased region" description="Polar residues" evidence="3">
    <location>
        <begin position="169"/>
        <end position="185"/>
    </location>
</feature>
<dbReference type="Pfam" id="PF03359">
    <property type="entry name" value="GKAP"/>
    <property type="match status" value="1"/>
</dbReference>
<feature type="region of interest" description="Disordered" evidence="3">
    <location>
        <begin position="431"/>
        <end position="464"/>
    </location>
</feature>
<feature type="compositionally biased region" description="Basic and acidic residues" evidence="3">
    <location>
        <begin position="104"/>
        <end position="116"/>
    </location>
</feature>
<reference evidence="4" key="1">
    <citation type="journal article" date="2023" name="G3 (Bethesda)">
        <title>Whole genome assemblies of Zophobas morio and Tenebrio molitor.</title>
        <authorList>
            <person name="Kaur S."/>
            <person name="Stinson S.A."/>
            <person name="diCenzo G.C."/>
        </authorList>
    </citation>
    <scope>NUCLEOTIDE SEQUENCE</scope>
    <source>
        <strain evidence="4">QUZm001</strain>
    </source>
</reference>
<feature type="compositionally biased region" description="Basic and acidic residues" evidence="3">
    <location>
        <begin position="217"/>
        <end position="231"/>
    </location>
</feature>
<feature type="compositionally biased region" description="Polar residues" evidence="3">
    <location>
        <begin position="394"/>
        <end position="405"/>
    </location>
</feature>
<evidence type="ECO:0000256" key="1">
    <source>
        <dbReference type="ARBA" id="ARBA00008839"/>
    </source>
</evidence>
<proteinExistence type="inferred from homology"/>
<sequence>MNRQFCGINFRLNMGKRRRLNKFISKWIKSDLPEDRSTVLLLGVTRIPTSPLPARRPCTLPLDPNPPLSPLPADASQKSSAQARRTSFSTRRQQVARRSSSVKRRTENVESSDDLGKCSREYSADATVTPSNCASCNENASETVMDRSVDSIGTCSLDVEASADLSDWSEASSGGTLRSASLKTPSSEHHLPSYLSLACTVNGYSTTTNYDPGRLARSRDASPHRLDHDNLTPKNVPAYSIQNNLLSPPNLVPLPTHIKPKMTDNTLTQQYQSTKTMAFQKHSESHFAANLFSKDTIDACYDHKHLKKCVTYETKSFSSTVNGQTKCTLESTVKEYSSNNTETKSFIQQRVERLYGPGALAQGFFVMKRQKHHESESESDTSVVDVSKGENETNESPMKQSTSSPALPVLRHLRPEFRAQLPIISMRKGMENSMQKSSTVPTLKEESKINGHSKQIASSEGDNIAKSTITEESGEKDGHYFLKILQNETNRLLKLADNVEHDLENNELSEEIVGKIRSASGKARLLVSQKMQQFKGLCTNNITQSENEAFPTTNEDLQGFWDMVMLQVDQVDALFKEIETLKNNNWTEIKQEPVSKASTNGKTRKVVNRVKPTSTVNEEARKKREAQRKQMIEERRKAMKAQNKPVESIEIFVPETS</sequence>
<feature type="compositionally biased region" description="Low complexity" evidence="3">
    <location>
        <begin position="89"/>
        <end position="99"/>
    </location>
</feature>
<feature type="compositionally biased region" description="Polar residues" evidence="3">
    <location>
        <begin position="432"/>
        <end position="441"/>
    </location>
</feature>
<dbReference type="GO" id="GO:0060090">
    <property type="term" value="F:molecular adaptor activity"/>
    <property type="evidence" value="ECO:0007669"/>
    <property type="project" value="TreeGrafter"/>
</dbReference>
<dbReference type="PANTHER" id="PTHR12353:SF31">
    <property type="entry name" value="LD44824P"/>
    <property type="match status" value="1"/>
</dbReference>
<dbReference type="GO" id="GO:0023052">
    <property type="term" value="P:signaling"/>
    <property type="evidence" value="ECO:0007669"/>
    <property type="project" value="InterPro"/>
</dbReference>
<feature type="region of interest" description="Disordered" evidence="3">
    <location>
        <begin position="52"/>
        <end position="116"/>
    </location>
</feature>
<dbReference type="GO" id="GO:0099572">
    <property type="term" value="C:postsynaptic specialization"/>
    <property type="evidence" value="ECO:0007669"/>
    <property type="project" value="TreeGrafter"/>
</dbReference>
<feature type="region of interest" description="Disordered" evidence="3">
    <location>
        <begin position="210"/>
        <end position="232"/>
    </location>
</feature>
<accession>A0AA38I427</accession>
<evidence type="ECO:0008006" key="6">
    <source>
        <dbReference type="Google" id="ProtNLM"/>
    </source>
</evidence>
<evidence type="ECO:0000256" key="2">
    <source>
        <dbReference type="SAM" id="Coils"/>
    </source>
</evidence>
<feature type="compositionally biased region" description="Polar residues" evidence="3">
    <location>
        <begin position="77"/>
        <end position="88"/>
    </location>
</feature>
<protein>
    <recommendedName>
        <fullName evidence="6">Disks large-associated protein 1</fullName>
    </recommendedName>
</protein>
<evidence type="ECO:0000256" key="3">
    <source>
        <dbReference type="SAM" id="MobiDB-lite"/>
    </source>
</evidence>
<feature type="coiled-coil region" evidence="2">
    <location>
        <begin position="617"/>
        <end position="644"/>
    </location>
</feature>